<dbReference type="EMBL" id="JH431866">
    <property type="status" value="NOT_ANNOTATED_CDS"/>
    <property type="molecule type" value="Genomic_DNA"/>
</dbReference>
<dbReference type="GO" id="GO:0030286">
    <property type="term" value="C:dynein complex"/>
    <property type="evidence" value="ECO:0007669"/>
    <property type="project" value="InterPro"/>
</dbReference>
<dbReference type="STRING" id="126957.T1JJ98"/>
<reference evidence="2" key="2">
    <citation type="submission" date="2015-02" db="UniProtKB">
        <authorList>
            <consortium name="EnsemblMetazoa"/>
        </authorList>
    </citation>
    <scope>IDENTIFICATION</scope>
</reference>
<dbReference type="Gene3D" id="1.10.472.130">
    <property type="match status" value="1"/>
</dbReference>
<organism evidence="2 3">
    <name type="scientific">Strigamia maritima</name>
    <name type="common">European centipede</name>
    <name type="synonym">Geophilus maritimus</name>
    <dbReference type="NCBI Taxonomy" id="126957"/>
    <lineage>
        <taxon>Eukaryota</taxon>
        <taxon>Metazoa</taxon>
        <taxon>Ecdysozoa</taxon>
        <taxon>Arthropoda</taxon>
        <taxon>Myriapoda</taxon>
        <taxon>Chilopoda</taxon>
        <taxon>Pleurostigmophora</taxon>
        <taxon>Geophilomorpha</taxon>
        <taxon>Linotaeniidae</taxon>
        <taxon>Strigamia</taxon>
    </lineage>
</organism>
<dbReference type="EnsemblMetazoa" id="SMAR013928-RA">
    <property type="protein sequence ID" value="SMAR013928-PA"/>
    <property type="gene ID" value="SMAR013928"/>
</dbReference>
<dbReference type="Gene3D" id="3.40.50.300">
    <property type="entry name" value="P-loop containing nucleotide triphosphate hydrolases"/>
    <property type="match status" value="2"/>
</dbReference>
<dbReference type="HOGENOM" id="CLU_569015_0_0_1"/>
<sequence length="480" mass="54949">MPEFLDFFGTDFGNEKIINLQEHAFPENDVIIYQVEKWKLELKFAVEQIIINLYDSELINFLKITFHDDEQFCRHFHHYKCGNLHVIMTLPSAADYSTFKRKFCLLNKPSKQKDSLLDAFIRAESKNHCFVAKKCLQQYKNSNFLMTDGILANLIRQGSVVDDANKRWYILDGPVDAIWIENMNSVLDDNKKLCLTSGEIIKLSDVMKSQTLIFEVADLAVASPATVSRCGMIYLEPGILGLKPFYECWIEFQLGKAAKQYASRLLSLFNAFLEPSIYYMRSKTREMVPSMNSNLTFSLMKILGVLMKNLPSSVPEGVIVGLVECYFAFSLIWSVGATCDLDGRKRFSNFMKSKMELEQFKYQMPRDELVYDYKIDDGPIIADIIIASSDDKHEPFFVRTYYLHLIIFISIGPTGTGKTATISEKLTRGLPSNFNCDFINFSARTTANQTQDLIDSKLDKRRKGVFGPPPGRFLFFLSTT</sequence>
<dbReference type="Proteomes" id="UP000014500">
    <property type="component" value="Unassembled WGS sequence"/>
</dbReference>
<accession>T1JJ98</accession>
<evidence type="ECO:0000259" key="1">
    <source>
        <dbReference type="Pfam" id="PF17852"/>
    </source>
</evidence>
<dbReference type="GO" id="GO:0007018">
    <property type="term" value="P:microtubule-based movement"/>
    <property type="evidence" value="ECO:0007669"/>
    <property type="project" value="InterPro"/>
</dbReference>
<dbReference type="InterPro" id="IPR041466">
    <property type="entry name" value="Dynein_AAA5_ext"/>
</dbReference>
<proteinExistence type="predicted"/>
<dbReference type="PANTHER" id="PTHR22878:SF73">
    <property type="entry name" value="DYNEIN AXONEMAL HEAVY CHAIN 1"/>
    <property type="match status" value="1"/>
</dbReference>
<reference evidence="3" key="1">
    <citation type="submission" date="2011-05" db="EMBL/GenBank/DDBJ databases">
        <authorList>
            <person name="Richards S.R."/>
            <person name="Qu J."/>
            <person name="Jiang H."/>
            <person name="Jhangiani S.N."/>
            <person name="Agravi P."/>
            <person name="Goodspeed R."/>
            <person name="Gross S."/>
            <person name="Mandapat C."/>
            <person name="Jackson L."/>
            <person name="Mathew T."/>
            <person name="Pu L."/>
            <person name="Thornton R."/>
            <person name="Saada N."/>
            <person name="Wilczek-Boney K.B."/>
            <person name="Lee S."/>
            <person name="Kovar C."/>
            <person name="Wu Y."/>
            <person name="Scherer S.E."/>
            <person name="Worley K.C."/>
            <person name="Muzny D.M."/>
            <person name="Gibbs R."/>
        </authorList>
    </citation>
    <scope>NUCLEOTIDE SEQUENCE</scope>
    <source>
        <strain evidence="3">Brora</strain>
    </source>
</reference>
<dbReference type="InterPro" id="IPR026983">
    <property type="entry name" value="DHC"/>
</dbReference>
<dbReference type="eggNOG" id="KOG3595">
    <property type="taxonomic scope" value="Eukaryota"/>
</dbReference>
<dbReference type="PANTHER" id="PTHR22878">
    <property type="entry name" value="DYNEIN HEAVY CHAIN 6, AXONEMAL-LIKE-RELATED"/>
    <property type="match status" value="1"/>
</dbReference>
<dbReference type="AlphaFoldDB" id="T1JJ98"/>
<evidence type="ECO:0000313" key="2">
    <source>
        <dbReference type="EnsemblMetazoa" id="SMAR013928-PA"/>
    </source>
</evidence>
<name>T1JJ98_STRMM</name>
<dbReference type="Pfam" id="PF17852">
    <property type="entry name" value="Dynein_AAA_lid"/>
    <property type="match status" value="1"/>
</dbReference>
<protein>
    <recommendedName>
        <fullName evidence="1">Dynein heavy chain AAA 5 extension domain-containing protein</fullName>
    </recommendedName>
</protein>
<feature type="domain" description="Dynein heavy chain AAA 5 extension" evidence="1">
    <location>
        <begin position="266"/>
        <end position="377"/>
    </location>
</feature>
<keyword evidence="3" id="KW-1185">Reference proteome</keyword>
<dbReference type="GO" id="GO:0045505">
    <property type="term" value="F:dynein intermediate chain binding"/>
    <property type="evidence" value="ECO:0007669"/>
    <property type="project" value="InterPro"/>
</dbReference>
<dbReference type="GO" id="GO:0051959">
    <property type="term" value="F:dynein light intermediate chain binding"/>
    <property type="evidence" value="ECO:0007669"/>
    <property type="project" value="InterPro"/>
</dbReference>
<evidence type="ECO:0000313" key="3">
    <source>
        <dbReference type="Proteomes" id="UP000014500"/>
    </source>
</evidence>
<dbReference type="InterPro" id="IPR027417">
    <property type="entry name" value="P-loop_NTPase"/>
</dbReference>
<dbReference type="PhylomeDB" id="T1JJ98"/>